<keyword evidence="14 18" id="KW-0472">Membrane</keyword>
<dbReference type="OrthoDB" id="5597044at2759"/>
<dbReference type="PANTHER" id="PTHR15664:SF6">
    <property type="entry name" value="TRANSMEMBRANE PROTEIN 230"/>
    <property type="match status" value="1"/>
</dbReference>
<gene>
    <name evidence="20" type="primary">LOC114504293</name>
</gene>
<keyword evidence="11 18" id="KW-1133">Transmembrane helix</keyword>
<keyword evidence="19" id="KW-1185">Reference proteome</keyword>
<dbReference type="RefSeq" id="XP_035890343.1">
    <property type="nucleotide sequence ID" value="XM_036034450.1"/>
</dbReference>
<dbReference type="GO" id="GO:0055037">
    <property type="term" value="C:recycling endosome"/>
    <property type="evidence" value="ECO:0007669"/>
    <property type="project" value="UniProtKB-SubCell"/>
</dbReference>
<reference evidence="20" key="1">
    <citation type="submission" date="2025-08" db="UniProtKB">
        <authorList>
            <consortium name="RefSeq"/>
        </authorList>
    </citation>
    <scope>IDENTIFICATION</scope>
    <source>
        <tissue evidence="20">Muscle</tissue>
    </source>
</reference>
<evidence type="ECO:0000256" key="5">
    <source>
        <dbReference type="ARBA" id="ARBA00004419"/>
    </source>
</evidence>
<comment type="similarity">
    <text evidence="8">Belongs to the TMEM134/TMEM230 family.</text>
</comment>
<dbReference type="PANTHER" id="PTHR15664">
    <property type="entry name" value="C20ORF30 PROTEIN"/>
    <property type="match status" value="1"/>
</dbReference>
<keyword evidence="9 18" id="KW-0812">Transmembrane</keyword>
<evidence type="ECO:0000256" key="9">
    <source>
        <dbReference type="ARBA" id="ARBA00022692"/>
    </source>
</evidence>
<proteinExistence type="inferred from homology"/>
<dbReference type="Pfam" id="PF05915">
    <property type="entry name" value="TMEM_230_134"/>
    <property type="match status" value="1"/>
</dbReference>
<feature type="transmembrane region" description="Helical" evidence="18">
    <location>
        <begin position="80"/>
        <end position="98"/>
    </location>
</feature>
<keyword evidence="12" id="KW-0770">Synapse</keyword>
<dbReference type="Proteomes" id="UP000504628">
    <property type="component" value="Chromosome 8"/>
</dbReference>
<evidence type="ECO:0000256" key="4">
    <source>
        <dbReference type="ARBA" id="ARBA00004412"/>
    </source>
</evidence>
<dbReference type="InParanoid" id="A0A7E6EG17"/>
<evidence type="ECO:0000256" key="14">
    <source>
        <dbReference type="ARBA" id="ARBA00023136"/>
    </source>
</evidence>
<evidence type="ECO:0000256" key="6">
    <source>
        <dbReference type="ARBA" id="ARBA00004601"/>
    </source>
</evidence>
<keyword evidence="15" id="KW-0968">Cytoplasmic vesicle</keyword>
<evidence type="ECO:0000256" key="10">
    <source>
        <dbReference type="ARBA" id="ARBA00022753"/>
    </source>
</evidence>
<dbReference type="GO" id="GO:0005770">
    <property type="term" value="C:late endosome"/>
    <property type="evidence" value="ECO:0007669"/>
    <property type="project" value="UniProtKB-SubCell"/>
</dbReference>
<dbReference type="InterPro" id="IPR044234">
    <property type="entry name" value="TMEM230"/>
</dbReference>
<organism evidence="19 20">
    <name type="scientific">Phyllostomus discolor</name>
    <name type="common">pale spear-nosed bat</name>
    <dbReference type="NCBI Taxonomy" id="89673"/>
    <lineage>
        <taxon>Eukaryota</taxon>
        <taxon>Metazoa</taxon>
        <taxon>Chordata</taxon>
        <taxon>Craniata</taxon>
        <taxon>Vertebrata</taxon>
        <taxon>Euteleostomi</taxon>
        <taxon>Mammalia</taxon>
        <taxon>Eutheria</taxon>
        <taxon>Laurasiatheria</taxon>
        <taxon>Chiroptera</taxon>
        <taxon>Yangochiroptera</taxon>
        <taxon>Phyllostomidae</taxon>
        <taxon>Phyllostominae</taxon>
        <taxon>Phyllostomus</taxon>
    </lineage>
</organism>
<feature type="transmembrane region" description="Helical" evidence="18">
    <location>
        <begin position="45"/>
        <end position="68"/>
    </location>
</feature>
<evidence type="ECO:0000256" key="2">
    <source>
        <dbReference type="ARBA" id="ARBA00004172"/>
    </source>
</evidence>
<accession>A0A7E6EG17</accession>
<protein>
    <recommendedName>
        <fullName evidence="17">Transmembrane protein 230</fullName>
    </recommendedName>
</protein>
<evidence type="ECO:0000256" key="1">
    <source>
        <dbReference type="ARBA" id="ARBA00004141"/>
    </source>
</evidence>
<evidence type="ECO:0000256" key="3">
    <source>
        <dbReference type="ARBA" id="ARBA00004234"/>
    </source>
</evidence>
<evidence type="ECO:0000256" key="15">
    <source>
        <dbReference type="ARBA" id="ARBA00023329"/>
    </source>
</evidence>
<keyword evidence="13" id="KW-0333">Golgi apparatus</keyword>
<evidence type="ECO:0000256" key="16">
    <source>
        <dbReference type="ARBA" id="ARBA00024003"/>
    </source>
</evidence>
<sequence>MPSRTGLAKGIPIRKAKHPRLSSTNNGYTDFQLKKSHPPKVPYKATGLGAVLFLIGAFLIIVDCLLLAGSISKGVGGQTAIPILVTGIPVFLPGVYHLRMHCWLCIQRPLGLLLR</sequence>
<evidence type="ECO:0000256" key="13">
    <source>
        <dbReference type="ARBA" id="ARBA00023034"/>
    </source>
</evidence>
<dbReference type="GO" id="GO:0005776">
    <property type="term" value="C:autophagosome"/>
    <property type="evidence" value="ECO:0007669"/>
    <property type="project" value="UniProtKB-SubCell"/>
</dbReference>
<evidence type="ECO:0000256" key="17">
    <source>
        <dbReference type="ARBA" id="ARBA00024088"/>
    </source>
</evidence>
<evidence type="ECO:0000256" key="18">
    <source>
        <dbReference type="SAM" id="Phobius"/>
    </source>
</evidence>
<dbReference type="KEGG" id="pdic:114504293"/>
<dbReference type="GO" id="GO:0008021">
    <property type="term" value="C:synaptic vesicle"/>
    <property type="evidence" value="ECO:0007669"/>
    <property type="project" value="UniProtKB-SubCell"/>
</dbReference>
<evidence type="ECO:0000256" key="12">
    <source>
        <dbReference type="ARBA" id="ARBA00023018"/>
    </source>
</evidence>
<dbReference type="GO" id="GO:0016020">
    <property type="term" value="C:membrane"/>
    <property type="evidence" value="ECO:0007669"/>
    <property type="project" value="UniProtKB-SubCell"/>
</dbReference>
<name>A0A7E6EG17_9CHIR</name>
<comment type="function">
    <text evidence="16">Involved in trafficking and recycling of synaptic vesicles.</text>
</comment>
<evidence type="ECO:0000313" key="19">
    <source>
        <dbReference type="Proteomes" id="UP000504628"/>
    </source>
</evidence>
<dbReference type="GO" id="GO:0005769">
    <property type="term" value="C:early endosome"/>
    <property type="evidence" value="ECO:0007669"/>
    <property type="project" value="UniProtKB-SubCell"/>
</dbReference>
<dbReference type="GO" id="GO:0005794">
    <property type="term" value="C:Golgi apparatus"/>
    <property type="evidence" value="ECO:0007669"/>
    <property type="project" value="UniProtKB-SubCell"/>
</dbReference>
<keyword evidence="10" id="KW-0967">Endosome</keyword>
<dbReference type="InterPro" id="IPR008590">
    <property type="entry name" value="TMEM_230/134"/>
</dbReference>
<evidence type="ECO:0000256" key="8">
    <source>
        <dbReference type="ARBA" id="ARBA00007743"/>
    </source>
</evidence>
<dbReference type="GeneID" id="114504293"/>
<evidence type="ECO:0000313" key="20">
    <source>
        <dbReference type="RefSeq" id="XP_035890343.1"/>
    </source>
</evidence>
<evidence type="ECO:0000256" key="7">
    <source>
        <dbReference type="ARBA" id="ARBA00004603"/>
    </source>
</evidence>
<evidence type="ECO:0000256" key="11">
    <source>
        <dbReference type="ARBA" id="ARBA00022989"/>
    </source>
</evidence>
<dbReference type="GO" id="GO:0048489">
    <property type="term" value="P:synaptic vesicle transport"/>
    <property type="evidence" value="ECO:0007669"/>
    <property type="project" value="TreeGrafter"/>
</dbReference>
<comment type="subcellular location">
    <subcellularLocation>
        <location evidence="5">Cytoplasmic vesicle</location>
        <location evidence="5">Autophagosome</location>
    </subcellularLocation>
    <subcellularLocation>
        <location evidence="3">Cytoplasmic vesicle</location>
        <location evidence="3">Secretory vesicle</location>
        <location evidence="3">Synaptic vesicle</location>
    </subcellularLocation>
    <subcellularLocation>
        <location evidence="4">Early endosome</location>
    </subcellularLocation>
    <subcellularLocation>
        <location evidence="6">Golgi apparatus</location>
        <location evidence="6">trans-Golgi network</location>
    </subcellularLocation>
    <subcellularLocation>
        <location evidence="7">Late endosome</location>
    </subcellularLocation>
    <subcellularLocation>
        <location evidence="1">Membrane</location>
        <topology evidence="1">Multi-pass membrane protein</topology>
    </subcellularLocation>
    <subcellularLocation>
        <location evidence="2">Recycling endosome</location>
    </subcellularLocation>
</comment>
<dbReference type="AlphaFoldDB" id="A0A7E6EG17"/>